<dbReference type="InterPro" id="IPR028098">
    <property type="entry name" value="Glyco_trans_4-like_N"/>
</dbReference>
<gene>
    <name evidence="4" type="ORF">GRI41_08535</name>
</gene>
<reference evidence="4 5" key="1">
    <citation type="submission" date="2019-12" db="EMBL/GenBank/DDBJ databases">
        <title>Genomic-based taxomic classification of the family Erythrobacteraceae.</title>
        <authorList>
            <person name="Xu L."/>
        </authorList>
    </citation>
    <scope>NUCLEOTIDE SEQUENCE [LARGE SCALE GENOMIC DNA]</scope>
    <source>
        <strain evidence="4 5">KCTC 52763</strain>
    </source>
</reference>
<evidence type="ECO:0000256" key="1">
    <source>
        <dbReference type="ARBA" id="ARBA00022679"/>
    </source>
</evidence>
<comment type="caution">
    <text evidence="4">The sequence shown here is derived from an EMBL/GenBank/DDBJ whole genome shotgun (WGS) entry which is preliminary data.</text>
</comment>
<evidence type="ECO:0000313" key="5">
    <source>
        <dbReference type="Proteomes" id="UP000442714"/>
    </source>
</evidence>
<proteinExistence type="predicted"/>
<organism evidence="4 5">
    <name type="scientific">Pontixanthobacter aquaemixtae</name>
    <dbReference type="NCBI Taxonomy" id="1958940"/>
    <lineage>
        <taxon>Bacteria</taxon>
        <taxon>Pseudomonadati</taxon>
        <taxon>Pseudomonadota</taxon>
        <taxon>Alphaproteobacteria</taxon>
        <taxon>Sphingomonadales</taxon>
        <taxon>Erythrobacteraceae</taxon>
        <taxon>Pontixanthobacter</taxon>
    </lineage>
</organism>
<dbReference type="Pfam" id="PF00534">
    <property type="entry name" value="Glycos_transf_1"/>
    <property type="match status" value="1"/>
</dbReference>
<evidence type="ECO:0000259" key="3">
    <source>
        <dbReference type="Pfam" id="PF13439"/>
    </source>
</evidence>
<dbReference type="PANTHER" id="PTHR46401">
    <property type="entry name" value="GLYCOSYLTRANSFERASE WBBK-RELATED"/>
    <property type="match status" value="1"/>
</dbReference>
<keyword evidence="1 4" id="KW-0808">Transferase</keyword>
<keyword evidence="5" id="KW-1185">Reference proteome</keyword>
<accession>A0A844ZSN5</accession>
<sequence length="374" mass="40561">MPTVCLDCRYIKPRPSGIAGVVSALVDHLPALAPDWRFLFLRHASLRRALSDAPNVTEIELAAEVNGPAGMWFLPQLVDLRGIDLFHAPANILPRGLDMPCVTTIHDLMWLTHPNLCNAGPWGRVERFFYRHGINRALEQSDAIVTVSQSTRDSIVERSAGLAGKTRAILPGVSAGFQPQDVSQAMLQHLSIGAARYVLVVGQNAPYKNHEGALRGFARAFANEPDIDLVFVQRRSGSSGPVRRLANTLNLSGRVHFLPSLEERDLATLYSGAMALLHPSFQEGFGMPLAEAMASGLPVITSKCSAMPEVTGGAALLVDPEDSSSIAFALKRVADEPGLADKLRNDGLARAKQLDWHDFAVGNLEVYKHVLGQN</sequence>
<dbReference type="RefSeq" id="WP_160604452.1">
    <property type="nucleotide sequence ID" value="NZ_WTYX01000001.1"/>
</dbReference>
<dbReference type="SUPFAM" id="SSF53756">
    <property type="entry name" value="UDP-Glycosyltransferase/glycogen phosphorylase"/>
    <property type="match status" value="1"/>
</dbReference>
<dbReference type="InterPro" id="IPR001296">
    <property type="entry name" value="Glyco_trans_1"/>
</dbReference>
<dbReference type="Gene3D" id="3.40.50.2000">
    <property type="entry name" value="Glycogen Phosphorylase B"/>
    <property type="match status" value="2"/>
</dbReference>
<dbReference type="Proteomes" id="UP000442714">
    <property type="component" value="Unassembled WGS sequence"/>
</dbReference>
<dbReference type="OrthoDB" id="9801573at2"/>
<dbReference type="GO" id="GO:0009103">
    <property type="term" value="P:lipopolysaccharide biosynthetic process"/>
    <property type="evidence" value="ECO:0007669"/>
    <property type="project" value="TreeGrafter"/>
</dbReference>
<dbReference type="PANTHER" id="PTHR46401:SF2">
    <property type="entry name" value="GLYCOSYLTRANSFERASE WBBK-RELATED"/>
    <property type="match status" value="1"/>
</dbReference>
<evidence type="ECO:0000259" key="2">
    <source>
        <dbReference type="Pfam" id="PF00534"/>
    </source>
</evidence>
<dbReference type="Pfam" id="PF13439">
    <property type="entry name" value="Glyco_transf_4"/>
    <property type="match status" value="1"/>
</dbReference>
<feature type="domain" description="Glycosyltransferase subfamily 4-like N-terminal" evidence="3">
    <location>
        <begin position="66"/>
        <end position="173"/>
    </location>
</feature>
<dbReference type="GO" id="GO:0016757">
    <property type="term" value="F:glycosyltransferase activity"/>
    <property type="evidence" value="ECO:0007669"/>
    <property type="project" value="InterPro"/>
</dbReference>
<protein>
    <submittedName>
        <fullName evidence="4">Glycosyltransferase</fullName>
    </submittedName>
</protein>
<dbReference type="EMBL" id="WTYX01000001">
    <property type="protein sequence ID" value="MXO90865.1"/>
    <property type="molecule type" value="Genomic_DNA"/>
</dbReference>
<name>A0A844ZSN5_9SPHN</name>
<feature type="domain" description="Glycosyl transferase family 1" evidence="2">
    <location>
        <begin position="195"/>
        <end position="346"/>
    </location>
</feature>
<dbReference type="CDD" id="cd03809">
    <property type="entry name" value="GT4_MtfB-like"/>
    <property type="match status" value="1"/>
</dbReference>
<dbReference type="AlphaFoldDB" id="A0A844ZSN5"/>
<evidence type="ECO:0000313" key="4">
    <source>
        <dbReference type="EMBL" id="MXO90865.1"/>
    </source>
</evidence>